<proteinExistence type="predicted"/>
<evidence type="ECO:0000313" key="1">
    <source>
        <dbReference type="EMBL" id="CAG6625539.1"/>
    </source>
</evidence>
<protein>
    <submittedName>
        <fullName evidence="1">Uncharacterized protein</fullName>
    </submittedName>
</protein>
<accession>A0A8D8Q5I6</accession>
<name>A0A8D8Q5I6_9HEMI</name>
<organism evidence="1">
    <name type="scientific">Cacopsylla melanoneura</name>
    <dbReference type="NCBI Taxonomy" id="428564"/>
    <lineage>
        <taxon>Eukaryota</taxon>
        <taxon>Metazoa</taxon>
        <taxon>Ecdysozoa</taxon>
        <taxon>Arthropoda</taxon>
        <taxon>Hexapoda</taxon>
        <taxon>Insecta</taxon>
        <taxon>Pterygota</taxon>
        <taxon>Neoptera</taxon>
        <taxon>Paraneoptera</taxon>
        <taxon>Hemiptera</taxon>
        <taxon>Sternorrhyncha</taxon>
        <taxon>Psylloidea</taxon>
        <taxon>Psyllidae</taxon>
        <taxon>Psyllinae</taxon>
        <taxon>Cacopsylla</taxon>
    </lineage>
</organism>
<dbReference type="EMBL" id="HBUF01060223">
    <property type="protein sequence ID" value="CAG6625539.1"/>
    <property type="molecule type" value="Transcribed_RNA"/>
</dbReference>
<sequence length="131" mass="16318">MITSRRMRRSLQDMLDMLYRRARIWKMMRVGMNKTLHLLWSHHKMGWWFMRLWVGTGYIAMTHFFNLMRNVRGLQRFSRLRRLLLRRNIIQHYVLLSDGIQDWNAFLCSLRWRLFTLLNRGLLGRYRWGLM</sequence>
<reference evidence="1" key="1">
    <citation type="submission" date="2021-05" db="EMBL/GenBank/DDBJ databases">
        <authorList>
            <person name="Alioto T."/>
            <person name="Alioto T."/>
            <person name="Gomez Garrido J."/>
        </authorList>
    </citation>
    <scope>NUCLEOTIDE SEQUENCE</scope>
</reference>
<dbReference type="AlphaFoldDB" id="A0A8D8Q5I6"/>